<feature type="region of interest" description="Disordered" evidence="1">
    <location>
        <begin position="193"/>
        <end position="288"/>
    </location>
</feature>
<proteinExistence type="predicted"/>
<comment type="caution">
    <text evidence="2">The sequence shown here is derived from an EMBL/GenBank/DDBJ whole genome shotgun (WGS) entry which is preliminary data.</text>
</comment>
<evidence type="ECO:0000256" key="1">
    <source>
        <dbReference type="SAM" id="MobiDB-lite"/>
    </source>
</evidence>
<name>A0ABR4D4B3_9PEZI</name>
<feature type="region of interest" description="Disordered" evidence="1">
    <location>
        <begin position="313"/>
        <end position="355"/>
    </location>
</feature>
<organism evidence="2 3">
    <name type="scientific">Remersonia thermophila</name>
    <dbReference type="NCBI Taxonomy" id="72144"/>
    <lineage>
        <taxon>Eukaryota</taxon>
        <taxon>Fungi</taxon>
        <taxon>Dikarya</taxon>
        <taxon>Ascomycota</taxon>
        <taxon>Pezizomycotina</taxon>
        <taxon>Sordariomycetes</taxon>
        <taxon>Sordariomycetidae</taxon>
        <taxon>Sordariales</taxon>
        <taxon>Sordariales incertae sedis</taxon>
        <taxon>Remersonia</taxon>
    </lineage>
</organism>
<feature type="compositionally biased region" description="Low complexity" evidence="1">
    <location>
        <begin position="608"/>
        <end position="631"/>
    </location>
</feature>
<accession>A0ABR4D4B3</accession>
<feature type="compositionally biased region" description="Basic and acidic residues" evidence="1">
    <location>
        <begin position="262"/>
        <end position="274"/>
    </location>
</feature>
<feature type="compositionally biased region" description="Polar residues" evidence="1">
    <location>
        <begin position="341"/>
        <end position="352"/>
    </location>
</feature>
<keyword evidence="3" id="KW-1185">Reference proteome</keyword>
<feature type="region of interest" description="Disordered" evidence="1">
    <location>
        <begin position="409"/>
        <end position="466"/>
    </location>
</feature>
<dbReference type="Proteomes" id="UP001600064">
    <property type="component" value="Unassembled WGS sequence"/>
</dbReference>
<feature type="region of interest" description="Disordered" evidence="1">
    <location>
        <begin position="811"/>
        <end position="855"/>
    </location>
</feature>
<reference evidence="2 3" key="1">
    <citation type="journal article" date="2024" name="Commun. Biol.">
        <title>Comparative genomic analysis of thermophilic fungi reveals convergent evolutionary adaptations and gene losses.</title>
        <authorList>
            <person name="Steindorff A.S."/>
            <person name="Aguilar-Pontes M.V."/>
            <person name="Robinson A.J."/>
            <person name="Andreopoulos B."/>
            <person name="LaButti K."/>
            <person name="Kuo A."/>
            <person name="Mondo S."/>
            <person name="Riley R."/>
            <person name="Otillar R."/>
            <person name="Haridas S."/>
            <person name="Lipzen A."/>
            <person name="Grimwood J."/>
            <person name="Schmutz J."/>
            <person name="Clum A."/>
            <person name="Reid I.D."/>
            <person name="Moisan M.C."/>
            <person name="Butler G."/>
            <person name="Nguyen T.T.M."/>
            <person name="Dewar K."/>
            <person name="Conant G."/>
            <person name="Drula E."/>
            <person name="Henrissat B."/>
            <person name="Hansel C."/>
            <person name="Singer S."/>
            <person name="Hutchinson M.I."/>
            <person name="de Vries R.P."/>
            <person name="Natvig D.O."/>
            <person name="Powell A.J."/>
            <person name="Tsang A."/>
            <person name="Grigoriev I.V."/>
        </authorList>
    </citation>
    <scope>NUCLEOTIDE SEQUENCE [LARGE SCALE GENOMIC DNA]</scope>
    <source>
        <strain evidence="2 3">ATCC 22073</strain>
    </source>
</reference>
<feature type="region of interest" description="Disordered" evidence="1">
    <location>
        <begin position="555"/>
        <end position="639"/>
    </location>
</feature>
<feature type="compositionally biased region" description="Basic and acidic residues" evidence="1">
    <location>
        <begin position="555"/>
        <end position="571"/>
    </location>
</feature>
<dbReference type="RefSeq" id="XP_070863887.1">
    <property type="nucleotide sequence ID" value="XM_071012952.1"/>
</dbReference>
<sequence>MPTPCHLVVDRASPSPLLRHLLSVPLKLHRFQRQDELLVSEGFSVMKRVMAKDERCGFINIWVDSAADQQFTDFSVKGVPKFILGQLETQGLIEAESGEVRIPTVVSTFVLGHLDAWGYPVLFVWHQRRPYKKCCVFAFLDYYPIMTRRHMYNLSELMSLRHSFPDPAKLLEAAENGDIAEIIRLPGLQPASASTAQPKLPLSNSQNKDNSSVISEEVGSKGTINRRAARTLAREASQTSMRAAAWGSARDTPQQTPNDPSRPAEWKYRGRSEAEMETGEPTPAPTGIAAQRDEGFQRFYKAVVSPTHVRVTAGGRIVPNTRGPPSPTSKRTGETPALDNQRASDASVSKPGSTPVGVLQPMPVMPQFMPGFPPAFQPFQAPVSFVPMALPPGFPFAPPAVNPAAMMAPVPNNPKPADDSGQAKIKPAAPEPFFYNGQIPQPQPPRPSSTDSGASRSATRSLSGIPPILTNIVPANANFNGASAPPISSIKPSDITKKQIAAFKQNLKYHEDQLQYNRHQIDEKEMEQKIQIIKGHIQRFEATLKTQLEYEAAHAKAMKAKEDSKASEESRPQQQQQQLLPSSEKAEVKNQMKVSTQNSRASEKSRPQQQQQQQQQQQPAGAGSRGSGESAVLNPGGSFKTAGLPSDAALAPAFQPRGYASTWTSGKYAKEMKAYGQAEKRLLEMQSKSMGQLHIGDQRSASQPFTIPMGPAGKADRKSNSSDNSSRGGGSKQHANFGVPYLLGTLPRGVNPRTAKSQDYVYTRPLTEEEMRARFLYWGKAPNIVTKGLPKFDGKHFYPPSPVKETSVRVSKVEKEKEDRARVDLDSDPFRSATPVARADLKSKSASEDSGASHRYSRAFSFETQVNVGAEETTGNLQLKGPEELVDEHIEVVERRSENAGPKIWQGVLKKDPTSGVSPTTAQGLLPQYTGTAAASLSPSIGTNQQPLANEICSRKVSESLDPENVGMLPIVPEKRGENCPPVSSLDDQFKHLTVGVAGHRNVTSTFNM</sequence>
<feature type="compositionally biased region" description="Polar residues" evidence="1">
    <location>
        <begin position="448"/>
        <end position="462"/>
    </location>
</feature>
<evidence type="ECO:0000313" key="3">
    <source>
        <dbReference type="Proteomes" id="UP001600064"/>
    </source>
</evidence>
<feature type="compositionally biased region" description="Basic and acidic residues" evidence="1">
    <location>
        <begin position="811"/>
        <end position="829"/>
    </location>
</feature>
<feature type="compositionally biased region" description="Polar residues" evidence="1">
    <location>
        <begin position="193"/>
        <end position="214"/>
    </location>
</feature>
<gene>
    <name evidence="2" type="ORF">VTJ83DRAFT_6260</name>
</gene>
<evidence type="ECO:0000313" key="2">
    <source>
        <dbReference type="EMBL" id="KAL2265160.1"/>
    </source>
</evidence>
<dbReference type="GeneID" id="98127596"/>
<feature type="region of interest" description="Disordered" evidence="1">
    <location>
        <begin position="698"/>
        <end position="737"/>
    </location>
</feature>
<protein>
    <submittedName>
        <fullName evidence="2">Uncharacterized protein</fullName>
    </submittedName>
</protein>
<dbReference type="EMBL" id="JAZGUE010000006">
    <property type="protein sequence ID" value="KAL2265160.1"/>
    <property type="molecule type" value="Genomic_DNA"/>
</dbReference>